<dbReference type="GO" id="GO:0030313">
    <property type="term" value="C:cell envelope"/>
    <property type="evidence" value="ECO:0007669"/>
    <property type="project" value="TreeGrafter"/>
</dbReference>
<gene>
    <name evidence="3" type="ORF">C0Z18_12385</name>
</gene>
<dbReference type="GO" id="GO:0015679">
    <property type="term" value="P:plasma membrane copper ion transport"/>
    <property type="evidence" value="ECO:0007669"/>
    <property type="project" value="TreeGrafter"/>
</dbReference>
<keyword evidence="1" id="KW-0813">Transport</keyword>
<evidence type="ECO:0000256" key="2">
    <source>
        <dbReference type="SAM" id="Coils"/>
    </source>
</evidence>
<keyword evidence="2" id="KW-0175">Coiled coil</keyword>
<evidence type="ECO:0000313" key="3">
    <source>
        <dbReference type="EMBL" id="PMS19645.1"/>
    </source>
</evidence>
<dbReference type="Proteomes" id="UP000235616">
    <property type="component" value="Unassembled WGS sequence"/>
</dbReference>
<accession>A0A2N7VR80</accession>
<sequence>MKLRLILLSVVSLALASGAGWYIYQTFQDSSASATAAAQSAPPPAVQTVNGETVVVIGAEEQRASHIEVAPLRAVASQPDVSAYATVIDLQPLFDLHNRLASARADVGTFTAQAASSRAQYQRSHALFADDRNISQKSLQDAQSAMKADEAKLQSANATLNGLNAAMRQQFGDTLANAAATPASTLFQRLESGQAVVLRVTLPASFGVVPPARIAIDTPDGRSVPAQKLSASPLADPAVQGSPWLYVADDALPANLRTSARVPTSSQAVSGLLIPERAVVWYGGQTWAYVRTASNRFTRHFVPAGDEGDHGFTVTSGFHADDQIVTQGAQLLLSEELKPQGIATACKDPPECDD</sequence>
<protein>
    <submittedName>
        <fullName evidence="3">Metal transporter</fullName>
    </submittedName>
</protein>
<dbReference type="Gene3D" id="2.40.420.20">
    <property type="match status" value="1"/>
</dbReference>
<dbReference type="RefSeq" id="WP_102645719.1">
    <property type="nucleotide sequence ID" value="NZ_PNYA01000010.1"/>
</dbReference>
<dbReference type="PANTHER" id="PTHR30097">
    <property type="entry name" value="CATION EFFLUX SYSTEM PROTEIN CUSB"/>
    <property type="match status" value="1"/>
</dbReference>
<name>A0A2N7VR80_9BURK</name>
<dbReference type="InterPro" id="IPR051909">
    <property type="entry name" value="MFP_Cation_Efflux"/>
</dbReference>
<dbReference type="OrthoDB" id="7059230at2"/>
<comment type="caution">
    <text evidence="3">The sequence shown here is derived from an EMBL/GenBank/DDBJ whole genome shotgun (WGS) entry which is preliminary data.</text>
</comment>
<dbReference type="GO" id="GO:0060003">
    <property type="term" value="P:copper ion export"/>
    <property type="evidence" value="ECO:0007669"/>
    <property type="project" value="TreeGrafter"/>
</dbReference>
<proteinExistence type="predicted"/>
<dbReference type="PANTHER" id="PTHR30097:SF4">
    <property type="entry name" value="SLR6042 PROTEIN"/>
    <property type="match status" value="1"/>
</dbReference>
<organism evidence="3 4">
    <name type="scientific">Trinickia dabaoshanensis</name>
    <dbReference type="NCBI Taxonomy" id="564714"/>
    <lineage>
        <taxon>Bacteria</taxon>
        <taxon>Pseudomonadati</taxon>
        <taxon>Pseudomonadota</taxon>
        <taxon>Betaproteobacteria</taxon>
        <taxon>Burkholderiales</taxon>
        <taxon>Burkholderiaceae</taxon>
        <taxon>Trinickia</taxon>
    </lineage>
</organism>
<dbReference type="AlphaFoldDB" id="A0A2N7VR80"/>
<keyword evidence="4" id="KW-1185">Reference proteome</keyword>
<reference evidence="3 4" key="1">
    <citation type="submission" date="2018-01" db="EMBL/GenBank/DDBJ databases">
        <title>Whole genome analyses suggest that Burkholderia sensu lato contains two further novel genera in the rhizoxinica-symbiotica group Mycetohabitans gen. nov., and Trinickia gen. nov.: implications for the evolution of diazotrophy and nodulation in the Burkholderiaceae.</title>
        <authorList>
            <person name="Estrada-de los Santos P."/>
            <person name="Palmer M."/>
            <person name="Chavez-Ramirez B."/>
            <person name="Beukes C."/>
            <person name="Steenkamp E.T."/>
            <person name="Hirsch A.M."/>
            <person name="Manyaka P."/>
            <person name="Maluk M."/>
            <person name="Lafos M."/>
            <person name="Crook M."/>
            <person name="Gross E."/>
            <person name="Simon M.F."/>
            <person name="Bueno dos Reis Junior F."/>
            <person name="Poole P.S."/>
            <person name="Venter S.N."/>
            <person name="James E.K."/>
        </authorList>
    </citation>
    <scope>NUCLEOTIDE SEQUENCE [LARGE SCALE GENOMIC DNA]</scope>
    <source>
        <strain evidence="3 4">GIMN1.004</strain>
    </source>
</reference>
<evidence type="ECO:0000313" key="4">
    <source>
        <dbReference type="Proteomes" id="UP000235616"/>
    </source>
</evidence>
<feature type="coiled-coil region" evidence="2">
    <location>
        <begin position="139"/>
        <end position="166"/>
    </location>
</feature>
<evidence type="ECO:0000256" key="1">
    <source>
        <dbReference type="ARBA" id="ARBA00022448"/>
    </source>
</evidence>
<dbReference type="EMBL" id="PNYA01000010">
    <property type="protein sequence ID" value="PMS19645.1"/>
    <property type="molecule type" value="Genomic_DNA"/>
</dbReference>